<keyword evidence="1 7" id="KW-0378">Hydrolase</keyword>
<reference evidence="7" key="1">
    <citation type="submission" date="2022-09" db="EMBL/GenBank/DDBJ databases">
        <title>Enrichment on poylsaccharides allowed isolation of novel metabolic and taxonomic groups of Haloarchaea.</title>
        <authorList>
            <person name="Sorokin D.Y."/>
            <person name="Elcheninov A.G."/>
            <person name="Khizhniak T.V."/>
            <person name="Kolganova T.V."/>
            <person name="Kublanov I.V."/>
        </authorList>
    </citation>
    <scope>NUCLEOTIDE SEQUENCE</scope>
    <source>
        <strain evidence="7">AArc-xg1-1</strain>
    </source>
</reference>
<dbReference type="GO" id="GO:0008422">
    <property type="term" value="F:beta-glucosidase activity"/>
    <property type="evidence" value="ECO:0007669"/>
    <property type="project" value="TreeGrafter"/>
</dbReference>
<dbReference type="Pfam" id="PF00150">
    <property type="entry name" value="Cellulase"/>
    <property type="match status" value="1"/>
</dbReference>
<evidence type="ECO:0000256" key="1">
    <source>
        <dbReference type="ARBA" id="ARBA00022801"/>
    </source>
</evidence>
<dbReference type="GO" id="GO:0009251">
    <property type="term" value="P:glucan catabolic process"/>
    <property type="evidence" value="ECO:0007669"/>
    <property type="project" value="TreeGrafter"/>
</dbReference>
<name>A0AAP3E171_9EURY</name>
<sequence length="646" mass="71918">MRATAGAGVAALGLGAGVSGSAVGQASGVGNLSEFQELSVSNDNRIVNEDGETFVMRGVNIPDPKRLERTKHLRGKSGEQLLDMVTSNESGWYPRVVRVPAQPQDIGEHPMGHTGPEYEPGELESPDVVADDRRKMRPSQPVAFTEDQLQDYLENYYDPIVERCAERGVYCIVDFHRHWHEQPPGDPSLSDAAAENHLPYNSPYTNYWARNTYSGSQVEFTEDDPGSWGHVDQAWIDAHGYGQTQGDTPYNYEYWQVNEELLEEAIMFWEAAAERYGDMDHVIFEPYNEPTSPGIWGPVEGCGADKQHGLWRTFQDDFMGPILDTIRQYYDGLLLVGVPGWCQSLQGLHWRDFNQAGYDNIAVTWHNYAGHDVSQMHNWFNDTNYQSPDGVEADTGQSLDDPYLEPPNSVDDPDCWGWEGYEAAGLQEAMDHHPVAVTEFGWVDNTDVAHWLRGSTTGLGTTNEYGIPFFDALEEDDRISWVAWVADVRWHPTMFEYPDGPNEGDVADSLENQNFYDPDFEDLPAPCPDLPCEWEILDGEDSGAYIKDRLEVYADDSVPMGLDLVTDDGSNDDSGGNGGNGTPGEPQDTTGDGLYNDITGSGSTTTSDVTEFFDGFTDEYSDPEYFDFTGNGEVTTSDVVELFESI</sequence>
<evidence type="ECO:0000313" key="7">
    <source>
        <dbReference type="EMBL" id="MCU4740632.1"/>
    </source>
</evidence>
<accession>A0AAP3E171</accession>
<evidence type="ECO:0000313" key="8">
    <source>
        <dbReference type="Proteomes" id="UP001321018"/>
    </source>
</evidence>
<dbReference type="GO" id="GO:0009986">
    <property type="term" value="C:cell surface"/>
    <property type="evidence" value="ECO:0007669"/>
    <property type="project" value="TreeGrafter"/>
</dbReference>
<keyword evidence="2" id="KW-0119">Carbohydrate metabolism</keyword>
<keyword evidence="4" id="KW-0624">Polysaccharide degradation</keyword>
<feature type="region of interest" description="Disordered" evidence="5">
    <location>
        <begin position="561"/>
        <end position="608"/>
    </location>
</feature>
<dbReference type="PANTHER" id="PTHR31297:SF41">
    <property type="entry name" value="ENDOGLUCANASE, PUTATIVE (AFU_ORTHOLOGUE AFUA_5G01830)-RELATED"/>
    <property type="match status" value="1"/>
</dbReference>
<proteinExistence type="predicted"/>
<evidence type="ECO:0000256" key="5">
    <source>
        <dbReference type="SAM" id="MobiDB-lite"/>
    </source>
</evidence>
<dbReference type="RefSeq" id="WP_338002476.1">
    <property type="nucleotide sequence ID" value="NZ_JAOPKA010000002.1"/>
</dbReference>
<dbReference type="PANTHER" id="PTHR31297">
    <property type="entry name" value="GLUCAN ENDO-1,6-BETA-GLUCOSIDASE B"/>
    <property type="match status" value="1"/>
</dbReference>
<dbReference type="InterPro" id="IPR017853">
    <property type="entry name" value="GH"/>
</dbReference>
<dbReference type="InterPro" id="IPR050386">
    <property type="entry name" value="Glycosyl_hydrolase_5"/>
</dbReference>
<dbReference type="GO" id="GO:0005576">
    <property type="term" value="C:extracellular region"/>
    <property type="evidence" value="ECO:0007669"/>
    <property type="project" value="TreeGrafter"/>
</dbReference>
<evidence type="ECO:0000256" key="2">
    <source>
        <dbReference type="ARBA" id="ARBA00023277"/>
    </source>
</evidence>
<evidence type="ECO:0000256" key="4">
    <source>
        <dbReference type="ARBA" id="ARBA00023326"/>
    </source>
</evidence>
<feature type="domain" description="Glycoside hydrolase family 5" evidence="6">
    <location>
        <begin position="235"/>
        <end position="486"/>
    </location>
</feature>
<dbReference type="Proteomes" id="UP001321018">
    <property type="component" value="Unassembled WGS sequence"/>
</dbReference>
<gene>
    <name evidence="7" type="ORF">OB960_04360</name>
</gene>
<evidence type="ECO:0000259" key="6">
    <source>
        <dbReference type="Pfam" id="PF00150"/>
    </source>
</evidence>
<protein>
    <submittedName>
        <fullName evidence="7">Glycoside hydrolase family 5 protein</fullName>
    </submittedName>
</protein>
<evidence type="ECO:0000256" key="3">
    <source>
        <dbReference type="ARBA" id="ARBA00023295"/>
    </source>
</evidence>
<keyword evidence="3" id="KW-0326">Glycosidase</keyword>
<dbReference type="AlphaFoldDB" id="A0AAP3E171"/>
<dbReference type="InterPro" id="IPR001547">
    <property type="entry name" value="Glyco_hydro_5"/>
</dbReference>
<dbReference type="EMBL" id="JAOPKA010000002">
    <property type="protein sequence ID" value="MCU4740632.1"/>
    <property type="molecule type" value="Genomic_DNA"/>
</dbReference>
<comment type="caution">
    <text evidence="7">The sequence shown here is derived from an EMBL/GenBank/DDBJ whole genome shotgun (WGS) entry which is preliminary data.</text>
</comment>
<organism evidence="7 8">
    <name type="scientific">Natronoglomus mannanivorans</name>
    <dbReference type="NCBI Taxonomy" id="2979990"/>
    <lineage>
        <taxon>Archaea</taxon>
        <taxon>Methanobacteriati</taxon>
        <taxon>Methanobacteriota</taxon>
        <taxon>Stenosarchaea group</taxon>
        <taxon>Halobacteria</taxon>
        <taxon>Halobacteriales</taxon>
        <taxon>Natrialbaceae</taxon>
        <taxon>Natronoglomus</taxon>
    </lineage>
</organism>
<dbReference type="Gene3D" id="3.20.20.80">
    <property type="entry name" value="Glycosidases"/>
    <property type="match status" value="2"/>
</dbReference>
<feature type="region of interest" description="Disordered" evidence="5">
    <location>
        <begin position="104"/>
        <end position="123"/>
    </location>
</feature>
<dbReference type="SUPFAM" id="SSF51445">
    <property type="entry name" value="(Trans)glycosidases"/>
    <property type="match status" value="1"/>
</dbReference>